<dbReference type="AlphaFoldDB" id="A0A9Q0LQY7"/>
<name>A0A9Q0LQY7_ANAIG</name>
<evidence type="ECO:0000313" key="2">
    <source>
        <dbReference type="Proteomes" id="UP001149090"/>
    </source>
</evidence>
<proteinExistence type="predicted"/>
<organism evidence="1 2">
    <name type="scientific">Anaeramoeba ignava</name>
    <name type="common">Anaerobic marine amoeba</name>
    <dbReference type="NCBI Taxonomy" id="1746090"/>
    <lineage>
        <taxon>Eukaryota</taxon>
        <taxon>Metamonada</taxon>
        <taxon>Anaeramoebidae</taxon>
        <taxon>Anaeramoeba</taxon>
    </lineage>
</organism>
<reference evidence="1" key="1">
    <citation type="submission" date="2022-10" db="EMBL/GenBank/DDBJ databases">
        <title>Novel sulphate-reducing endosymbionts in the free-living metamonad Anaeramoeba.</title>
        <authorList>
            <person name="Jerlstrom-Hultqvist J."/>
            <person name="Cepicka I."/>
            <person name="Gallot-Lavallee L."/>
            <person name="Salas-Leiva D."/>
            <person name="Curtis B.A."/>
            <person name="Zahonova K."/>
            <person name="Pipaliya S."/>
            <person name="Dacks J."/>
            <person name="Roger A.J."/>
        </authorList>
    </citation>
    <scope>NUCLEOTIDE SEQUENCE</scope>
    <source>
        <strain evidence="1">BMAN</strain>
    </source>
</reference>
<dbReference type="InterPro" id="IPR013893">
    <property type="entry name" value="RNase_P_Rpp40"/>
</dbReference>
<dbReference type="GO" id="GO:0000447">
    <property type="term" value="P:endonucleolytic cleavage in ITS1 to separate SSU-rRNA from 5.8S rRNA and LSU-rRNA from tricistronic rRNA transcript (SSU-rRNA, 5.8S rRNA, LSU-rRNA)"/>
    <property type="evidence" value="ECO:0007669"/>
    <property type="project" value="TreeGrafter"/>
</dbReference>
<dbReference type="GO" id="GO:0004526">
    <property type="term" value="F:ribonuclease P activity"/>
    <property type="evidence" value="ECO:0007669"/>
    <property type="project" value="TreeGrafter"/>
</dbReference>
<sequence>MNFLKSNIASWIRSFEEKNQKTLLTKTEEKLIQKHPFFFEFQLFTPKKIEFEKILEFSSYFYYRVKVNMSFFISTFFIENYVMGNSGEISAFSLNPLDRGDSFCQLRLMLCKSTYEKLGLTGKILKFPNYQQKGNESFIVEINLTDVKFRPGNKFYERVLWCFKDRTEDFDCLLIFIEGSKTMPIEFPQEYKPEKKILHFEQNTFQNIQIPNLTEDLFSNLLSNDPEISKQTLLEFYEWIGFLSNNALNPLQKEEEEEEKKKEKQINFPEIYSNLTENIEFTSNNIYSYKLKGFLIPQILFLIIQQMIQFEDFFIINSFGFRDSLISWQNNYHKFNINGENDSTFIFFTKRKLTISFISTGIYINF</sequence>
<evidence type="ECO:0000313" key="1">
    <source>
        <dbReference type="EMBL" id="KAJ5075650.1"/>
    </source>
</evidence>
<dbReference type="GO" id="GO:0001682">
    <property type="term" value="P:tRNA 5'-leader removal"/>
    <property type="evidence" value="ECO:0007669"/>
    <property type="project" value="InterPro"/>
</dbReference>
<dbReference type="GO" id="GO:0000172">
    <property type="term" value="C:ribonuclease MRP complex"/>
    <property type="evidence" value="ECO:0007669"/>
    <property type="project" value="TreeGrafter"/>
</dbReference>
<protein>
    <submittedName>
        <fullName evidence="1">Ribonuclease p protein subunit p40</fullName>
    </submittedName>
</protein>
<dbReference type="Proteomes" id="UP001149090">
    <property type="component" value="Unassembled WGS sequence"/>
</dbReference>
<dbReference type="EMBL" id="JAPDFW010000064">
    <property type="protein sequence ID" value="KAJ5075650.1"/>
    <property type="molecule type" value="Genomic_DNA"/>
</dbReference>
<dbReference type="GO" id="GO:0000171">
    <property type="term" value="F:ribonuclease MRP activity"/>
    <property type="evidence" value="ECO:0007669"/>
    <property type="project" value="TreeGrafter"/>
</dbReference>
<dbReference type="GO" id="GO:0030681">
    <property type="term" value="C:multimeric ribonuclease P complex"/>
    <property type="evidence" value="ECO:0007669"/>
    <property type="project" value="TreeGrafter"/>
</dbReference>
<dbReference type="OrthoDB" id="63112at2759"/>
<gene>
    <name evidence="1" type="ORF">M0811_07220</name>
</gene>
<keyword evidence="2" id="KW-1185">Reference proteome</keyword>
<dbReference type="PANTHER" id="PTHR15396">
    <property type="entry name" value="RIBONUCLEASE P PROTEIN SUBUNIT P40"/>
    <property type="match status" value="1"/>
</dbReference>
<dbReference type="Pfam" id="PF08584">
    <property type="entry name" value="Ribonuc_P_40"/>
    <property type="match status" value="1"/>
</dbReference>
<dbReference type="PANTHER" id="PTHR15396:SF1">
    <property type="entry name" value="RIBONUCLEASE P PROTEIN SUBUNIT P40"/>
    <property type="match status" value="1"/>
</dbReference>
<comment type="caution">
    <text evidence="1">The sequence shown here is derived from an EMBL/GenBank/DDBJ whole genome shotgun (WGS) entry which is preliminary data.</text>
</comment>
<accession>A0A9Q0LQY7</accession>